<gene>
    <name evidence="8" type="ORF">LCGC14_2698640</name>
</gene>
<keyword evidence="5" id="KW-1278">Translocase</keyword>
<evidence type="ECO:0000256" key="3">
    <source>
        <dbReference type="ARBA" id="ARBA00022741"/>
    </source>
</evidence>
<evidence type="ECO:0000256" key="6">
    <source>
        <dbReference type="ARBA" id="ARBA00023136"/>
    </source>
</evidence>
<name>A0A0F9C8B4_9ZZZZ</name>
<protein>
    <recommendedName>
        <fullName evidence="7">ABC transporter domain-containing protein</fullName>
    </recommendedName>
</protein>
<keyword evidence="2" id="KW-1003">Cell membrane</keyword>
<dbReference type="Pfam" id="PF00005">
    <property type="entry name" value="ABC_tran"/>
    <property type="match status" value="1"/>
</dbReference>
<evidence type="ECO:0000256" key="2">
    <source>
        <dbReference type="ARBA" id="ARBA00022475"/>
    </source>
</evidence>
<dbReference type="EMBL" id="LAZR01048023">
    <property type="protein sequence ID" value="KKK92866.1"/>
    <property type="molecule type" value="Genomic_DNA"/>
</dbReference>
<evidence type="ECO:0000313" key="8">
    <source>
        <dbReference type="EMBL" id="KKK92866.1"/>
    </source>
</evidence>
<dbReference type="InterPro" id="IPR003439">
    <property type="entry name" value="ABC_transporter-like_ATP-bd"/>
</dbReference>
<evidence type="ECO:0000256" key="1">
    <source>
        <dbReference type="ARBA" id="ARBA00022448"/>
    </source>
</evidence>
<reference evidence="8" key="1">
    <citation type="journal article" date="2015" name="Nature">
        <title>Complex archaea that bridge the gap between prokaryotes and eukaryotes.</title>
        <authorList>
            <person name="Spang A."/>
            <person name="Saw J.H."/>
            <person name="Jorgensen S.L."/>
            <person name="Zaremba-Niedzwiedzka K."/>
            <person name="Martijn J."/>
            <person name="Lind A.E."/>
            <person name="van Eijk R."/>
            <person name="Schleper C."/>
            <person name="Guy L."/>
            <person name="Ettema T.J."/>
        </authorList>
    </citation>
    <scope>NUCLEOTIDE SEQUENCE</scope>
</reference>
<keyword evidence="4" id="KW-0067">ATP-binding</keyword>
<keyword evidence="1" id="KW-0813">Transport</keyword>
<organism evidence="8">
    <name type="scientific">marine sediment metagenome</name>
    <dbReference type="NCBI Taxonomy" id="412755"/>
    <lineage>
        <taxon>unclassified sequences</taxon>
        <taxon>metagenomes</taxon>
        <taxon>ecological metagenomes</taxon>
    </lineage>
</organism>
<evidence type="ECO:0000256" key="4">
    <source>
        <dbReference type="ARBA" id="ARBA00022840"/>
    </source>
</evidence>
<dbReference type="GO" id="GO:0016887">
    <property type="term" value="F:ATP hydrolysis activity"/>
    <property type="evidence" value="ECO:0007669"/>
    <property type="project" value="InterPro"/>
</dbReference>
<dbReference type="GO" id="GO:0005524">
    <property type="term" value="F:ATP binding"/>
    <property type="evidence" value="ECO:0007669"/>
    <property type="project" value="UniProtKB-KW"/>
</dbReference>
<dbReference type="InterPro" id="IPR027417">
    <property type="entry name" value="P-loop_NTPase"/>
</dbReference>
<keyword evidence="3" id="KW-0547">Nucleotide-binding</keyword>
<comment type="caution">
    <text evidence="8">The sequence shown here is derived from an EMBL/GenBank/DDBJ whole genome shotgun (WGS) entry which is preliminary data.</text>
</comment>
<keyword evidence="6" id="KW-0472">Membrane</keyword>
<evidence type="ECO:0000256" key="5">
    <source>
        <dbReference type="ARBA" id="ARBA00022967"/>
    </source>
</evidence>
<feature type="domain" description="ABC transporter" evidence="7">
    <location>
        <begin position="2"/>
        <end position="285"/>
    </location>
</feature>
<sequence length="291" mass="32705">TVKGLSKFYKKNDKKIHALKDVSFEVKKGEIFGIGGLVGSGRTELVRLIFGVDKKDSGELFYKGKNITPKSPVDAIKKGIGLLTENRRKNGLMVEAPIYENISLVKLIKSTGAFLKLKKEKNLGEGGYAVVYDPNQEHAPPEVSKQELVIPGKRWEATREGVEDYAYLYLLKQAIANASPKAAAKAKKLLDSCVKKVLKDENNPQLAEKAKKQIMSIWRNQLNKDLPTIRHSEDGSVNVVLAVYHPKIYAKNGSNSYIPAWTITNTEYYHKNSDEYLGWIDLEDLQYNKYA</sequence>
<dbReference type="PANTHER" id="PTHR43790">
    <property type="entry name" value="CARBOHYDRATE TRANSPORT ATP-BINDING PROTEIN MG119-RELATED"/>
    <property type="match status" value="1"/>
</dbReference>
<dbReference type="AlphaFoldDB" id="A0A0F9C8B4"/>
<dbReference type="InterPro" id="IPR050107">
    <property type="entry name" value="ABC_carbohydrate_import_ATPase"/>
</dbReference>
<dbReference type="Gene3D" id="3.40.50.300">
    <property type="entry name" value="P-loop containing nucleotide triphosphate hydrolases"/>
    <property type="match status" value="1"/>
</dbReference>
<dbReference type="SUPFAM" id="SSF52540">
    <property type="entry name" value="P-loop containing nucleoside triphosphate hydrolases"/>
    <property type="match status" value="1"/>
</dbReference>
<evidence type="ECO:0000259" key="7">
    <source>
        <dbReference type="PROSITE" id="PS50893"/>
    </source>
</evidence>
<dbReference type="PANTHER" id="PTHR43790:SF3">
    <property type="entry name" value="D-ALLOSE IMPORT ATP-BINDING PROTEIN ALSA-RELATED"/>
    <property type="match status" value="1"/>
</dbReference>
<feature type="non-terminal residue" evidence="8">
    <location>
        <position position="1"/>
    </location>
</feature>
<accession>A0A0F9C8B4</accession>
<proteinExistence type="predicted"/>
<dbReference type="PROSITE" id="PS50893">
    <property type="entry name" value="ABC_TRANSPORTER_2"/>
    <property type="match status" value="1"/>
</dbReference>